<dbReference type="OrthoDB" id="3972976at2759"/>
<evidence type="ECO:0000256" key="2">
    <source>
        <dbReference type="ARBA" id="ARBA00022692"/>
    </source>
</evidence>
<keyword evidence="3 5" id="KW-1133">Transmembrane helix</keyword>
<dbReference type="Proteomes" id="UP000095358">
    <property type="component" value="Unassembled WGS sequence"/>
</dbReference>
<evidence type="ECO:0000313" key="8">
    <source>
        <dbReference type="EMBL" id="OEJ91666.1"/>
    </source>
</evidence>
<evidence type="ECO:0000256" key="6">
    <source>
        <dbReference type="SAM" id="Coils"/>
    </source>
</evidence>
<dbReference type="AlphaFoldDB" id="A0A1E5RXW4"/>
<comment type="caution">
    <text evidence="5">Lacks conserved residue(s) required for the propagation of feature annotation.</text>
</comment>
<feature type="transmembrane region" description="Helical" evidence="5">
    <location>
        <begin position="98"/>
        <end position="118"/>
    </location>
</feature>
<keyword evidence="5" id="KW-0813">Transport</keyword>
<comment type="function">
    <text evidence="5">May play a role in anterograde transport of membrane proteins from the endoplasmic reticulum to the Golgi.</text>
</comment>
<keyword evidence="5" id="KW-0931">ER-Golgi transport</keyword>
<keyword evidence="5" id="KW-0653">Protein transport</keyword>
<dbReference type="PANTHER" id="PTHR12701:SF19">
    <property type="entry name" value="ENDOPLASMIC RETICULUM TRANSMEMBRANE PROTEIN 1-RELATED"/>
    <property type="match status" value="1"/>
</dbReference>
<comment type="caution">
    <text evidence="8">The sequence shown here is derived from an EMBL/GenBank/DDBJ whole genome shotgun (WGS) entry which is preliminary data.</text>
</comment>
<evidence type="ECO:0000256" key="1">
    <source>
        <dbReference type="ARBA" id="ARBA00004141"/>
    </source>
</evidence>
<gene>
    <name evidence="8" type="ORF">AWRI3580_g625</name>
</gene>
<feature type="coiled-coil region" evidence="6">
    <location>
        <begin position="135"/>
        <end position="165"/>
    </location>
</feature>
<organism evidence="8 9">
    <name type="scientific">Hanseniaspora uvarum</name>
    <name type="common">Yeast</name>
    <name type="synonym">Kloeckera apiculata</name>
    <dbReference type="NCBI Taxonomy" id="29833"/>
    <lineage>
        <taxon>Eukaryota</taxon>
        <taxon>Fungi</taxon>
        <taxon>Dikarya</taxon>
        <taxon>Ascomycota</taxon>
        <taxon>Saccharomycotina</taxon>
        <taxon>Saccharomycetes</taxon>
        <taxon>Saccharomycodales</taxon>
        <taxon>Saccharomycodaceae</taxon>
        <taxon>Hanseniaspora</taxon>
    </lineage>
</organism>
<dbReference type="InterPro" id="IPR008417">
    <property type="entry name" value="BAP29/BAP31"/>
</dbReference>
<dbReference type="InterPro" id="IPR040463">
    <property type="entry name" value="BAP29/BAP31_N"/>
</dbReference>
<evidence type="ECO:0000313" key="9">
    <source>
        <dbReference type="Proteomes" id="UP000095358"/>
    </source>
</evidence>
<comment type="similarity">
    <text evidence="5">Belongs to the BCAP29/BCAP31 family.</text>
</comment>
<dbReference type="GO" id="GO:0070973">
    <property type="term" value="P:protein localization to endoplasmic reticulum exit site"/>
    <property type="evidence" value="ECO:0007669"/>
    <property type="project" value="UniProtKB-UniRule"/>
</dbReference>
<comment type="subcellular location">
    <subcellularLocation>
        <location evidence="5">Endoplasmic reticulum membrane</location>
        <topology evidence="5">Multi-pass membrane protein</topology>
    </subcellularLocation>
    <subcellularLocation>
        <location evidence="1">Membrane</location>
        <topology evidence="1">Multi-pass membrane protein</topology>
    </subcellularLocation>
</comment>
<keyword evidence="4 5" id="KW-0472">Membrane</keyword>
<protein>
    <recommendedName>
        <fullName evidence="5">Endoplasmic reticulum transmembrane protein</fullName>
    </recommendedName>
</protein>
<evidence type="ECO:0000256" key="5">
    <source>
        <dbReference type="RuleBase" id="RU367026"/>
    </source>
</evidence>
<dbReference type="GO" id="GO:0006886">
    <property type="term" value="P:intracellular protein transport"/>
    <property type="evidence" value="ECO:0007669"/>
    <property type="project" value="UniProtKB-UniRule"/>
</dbReference>
<dbReference type="PANTHER" id="PTHR12701">
    <property type="entry name" value="BCR-ASSOCIATED PROTEIN, BAP"/>
    <property type="match status" value="1"/>
</dbReference>
<dbReference type="GO" id="GO:0006888">
    <property type="term" value="P:endoplasmic reticulum to Golgi vesicle-mediated transport"/>
    <property type="evidence" value="ECO:0007669"/>
    <property type="project" value="UniProtKB-UniRule"/>
</dbReference>
<keyword evidence="5" id="KW-0256">Endoplasmic reticulum</keyword>
<dbReference type="VEuPathDB" id="FungiDB:AWRI3580_g625"/>
<reference evidence="9" key="1">
    <citation type="journal article" date="2016" name="Genome Announc.">
        <title>Genome sequences of three species of Hanseniaspora isolated from spontaneous wine fermentations.</title>
        <authorList>
            <person name="Sternes P.R."/>
            <person name="Lee D."/>
            <person name="Kutyna D.R."/>
            <person name="Borneman A.R."/>
        </authorList>
    </citation>
    <scope>NUCLEOTIDE SEQUENCE [LARGE SCALE GENOMIC DNA]</scope>
    <source>
        <strain evidence="9">AWRI3580</strain>
    </source>
</reference>
<keyword evidence="6" id="KW-0175">Coiled coil</keyword>
<evidence type="ECO:0000259" key="7">
    <source>
        <dbReference type="Pfam" id="PF05529"/>
    </source>
</evidence>
<dbReference type="Pfam" id="PF05529">
    <property type="entry name" value="Bap31"/>
    <property type="match status" value="1"/>
</dbReference>
<sequence length="191" mass="21721">MAVYLTILFGLLVLQLTSLLILSLPLPTLLRRALVKIYDQFLFKSSQVKTILIVVNILVVSLFVDSYKRASVPLPKTENGLMLQPEILATKAYHQRNVYISGFILYSMIVIPIMLGLITKVTKLSTEISTYKTKANDDKEEDEELKALKQKLNSKIKSFEVLEKQYANRKSFVDEHKLGVDKKDSLSKKAQ</sequence>
<evidence type="ECO:0000256" key="3">
    <source>
        <dbReference type="ARBA" id="ARBA00022989"/>
    </source>
</evidence>
<dbReference type="EMBL" id="LPNN01000002">
    <property type="protein sequence ID" value="OEJ91666.1"/>
    <property type="molecule type" value="Genomic_DNA"/>
</dbReference>
<keyword evidence="9" id="KW-1185">Reference proteome</keyword>
<dbReference type="GO" id="GO:0005789">
    <property type="term" value="C:endoplasmic reticulum membrane"/>
    <property type="evidence" value="ECO:0007669"/>
    <property type="project" value="UniProtKB-SubCell"/>
</dbReference>
<accession>A0A1E5RXW4</accession>
<keyword evidence="2 5" id="KW-0812">Transmembrane</keyword>
<dbReference type="STRING" id="29833.A0A1E5RXW4"/>
<proteinExistence type="inferred from homology"/>
<name>A0A1E5RXW4_HANUV</name>
<feature type="transmembrane region" description="Helical" evidence="5">
    <location>
        <begin position="48"/>
        <end position="67"/>
    </location>
</feature>
<evidence type="ECO:0000256" key="4">
    <source>
        <dbReference type="ARBA" id="ARBA00023136"/>
    </source>
</evidence>
<feature type="domain" description="BAP29/BAP31 transmembrane" evidence="7">
    <location>
        <begin position="1"/>
        <end position="129"/>
    </location>
</feature>